<keyword evidence="2" id="KW-1185">Reference proteome</keyword>
<sequence>MKQRRRIYYSESQKALMWERWRKGESLQHIAQLVGHRRSASRNEARSQQSLAIPSSDISEIAWQDKTTLRWRLRPIARGPRRAVRVLW</sequence>
<evidence type="ECO:0000313" key="1">
    <source>
        <dbReference type="EMBL" id="NVI06813.1"/>
    </source>
</evidence>
<evidence type="ECO:0000313" key="2">
    <source>
        <dbReference type="Proteomes" id="UP000821598"/>
    </source>
</evidence>
<gene>
    <name evidence="1" type="ORF">FSB64_24225</name>
</gene>
<protein>
    <recommendedName>
        <fullName evidence="3">IS30 family transposase</fullName>
    </recommendedName>
</protein>
<organism evidence="1 2">
    <name type="scientific">Paraburkholderia youngii</name>
    <dbReference type="NCBI Taxonomy" id="2782701"/>
    <lineage>
        <taxon>Bacteria</taxon>
        <taxon>Pseudomonadati</taxon>
        <taxon>Pseudomonadota</taxon>
        <taxon>Betaproteobacteria</taxon>
        <taxon>Burkholderiales</taxon>
        <taxon>Burkholderiaceae</taxon>
        <taxon>Paraburkholderia</taxon>
    </lineage>
</organism>
<comment type="caution">
    <text evidence="1">The sequence shown here is derived from an EMBL/GenBank/DDBJ whole genome shotgun (WGS) entry which is preliminary data.</text>
</comment>
<dbReference type="EMBL" id="VOMC01000027">
    <property type="protein sequence ID" value="NVI06813.1"/>
    <property type="molecule type" value="Genomic_DNA"/>
</dbReference>
<proteinExistence type="predicted"/>
<dbReference type="Proteomes" id="UP000821598">
    <property type="component" value="Unassembled WGS sequence"/>
</dbReference>
<evidence type="ECO:0008006" key="3">
    <source>
        <dbReference type="Google" id="ProtNLM"/>
    </source>
</evidence>
<name>A0ABX2NRK1_9BURK</name>
<reference evidence="1 2" key="1">
    <citation type="submission" date="2019-08" db="EMBL/GenBank/DDBJ databases">
        <title>Paraburkholderia simonii sp. nov. and P. youngii sp. nov. Brazilian and Mexican Mimosa-associated rhizobia.</title>
        <authorList>
            <person name="Mavima L."/>
            <person name="Beukes C.W."/>
            <person name="Palmer M."/>
            <person name="De Meyer S.E."/>
            <person name="James E.K."/>
            <person name="Maluk M."/>
            <person name="Avontuur J.R."/>
            <person name="Chan W.Y."/>
            <person name="Venter S.N."/>
            <person name="Steenkamp E.T."/>
        </authorList>
    </citation>
    <scope>NUCLEOTIDE SEQUENCE [LARGE SCALE GENOMIC DNA]</scope>
    <source>
        <strain evidence="1 2">JPY454</strain>
    </source>
</reference>
<accession>A0ABX2NRK1</accession>